<feature type="compositionally biased region" description="Polar residues" evidence="1">
    <location>
        <begin position="246"/>
        <end position="263"/>
    </location>
</feature>
<feature type="compositionally biased region" description="Basic residues" evidence="1">
    <location>
        <begin position="130"/>
        <end position="144"/>
    </location>
</feature>
<feature type="compositionally biased region" description="Basic and acidic residues" evidence="1">
    <location>
        <begin position="145"/>
        <end position="155"/>
    </location>
</feature>
<feature type="compositionally biased region" description="Basic residues" evidence="1">
    <location>
        <begin position="233"/>
        <end position="244"/>
    </location>
</feature>
<dbReference type="Proteomes" id="UP000005408">
    <property type="component" value="Unassembled WGS sequence"/>
</dbReference>
<name>A0A8W8NEH3_MAGGI</name>
<feature type="compositionally biased region" description="Basic and acidic residues" evidence="1">
    <location>
        <begin position="221"/>
        <end position="232"/>
    </location>
</feature>
<evidence type="ECO:0000313" key="3">
    <source>
        <dbReference type="Proteomes" id="UP000005408"/>
    </source>
</evidence>
<proteinExistence type="predicted"/>
<reference evidence="2" key="1">
    <citation type="submission" date="2022-08" db="UniProtKB">
        <authorList>
            <consortium name="EnsemblMetazoa"/>
        </authorList>
    </citation>
    <scope>IDENTIFICATION</scope>
    <source>
        <strain evidence="2">05x7-T-G4-1.051#20</strain>
    </source>
</reference>
<sequence length="453" mass="51919">MTLPERLDDGRLGTAELMSRHRENGNVVTSKSKTSRKVIFIKHTMYGNFLQQSTKKLQDDLRQTMKTYSTEKQQLLRHLASLRHEMDELRLSGSESPISTDSTTDLSTSRCSTNRSKSNRFYHAPNIAAHKLKKSRKKMSKQSKRNSESSEDKKSIEGILKLPIIKEGTFGNPPPTLTWTNKNSEWDSAHQISLTNLPPLNPVQGVVAAKELLEDDYVMPKIDDPDRTDKGIPKKKSQEKKRVKFSSENQVAVITGENTNIKTQDSDSESDSKNLQGSSQENKTQVKGVNQRQHYLPPLELGSRRRLNPKETEDHKMLYISIRDPDARRKTLSEILHAVRLRMQENEHHLRFGEMPRRNRHNSYETVLNSSQESLLSTDSTKSKSSHIGAPKNTAYRMGRRSSNAQLQSYLRKMSKSRRMIEHMEVEEYRLAHIMGHKELMAVSQQENNSVTT</sequence>
<dbReference type="EnsemblMetazoa" id="G4977.6">
    <property type="protein sequence ID" value="G4977.6:cds"/>
    <property type="gene ID" value="G4977"/>
</dbReference>
<evidence type="ECO:0000313" key="2">
    <source>
        <dbReference type="EnsemblMetazoa" id="G4977.6:cds"/>
    </source>
</evidence>
<accession>A0A8W8NEH3</accession>
<organism evidence="2 3">
    <name type="scientific">Magallana gigas</name>
    <name type="common">Pacific oyster</name>
    <name type="synonym">Crassostrea gigas</name>
    <dbReference type="NCBI Taxonomy" id="29159"/>
    <lineage>
        <taxon>Eukaryota</taxon>
        <taxon>Metazoa</taxon>
        <taxon>Spiralia</taxon>
        <taxon>Lophotrochozoa</taxon>
        <taxon>Mollusca</taxon>
        <taxon>Bivalvia</taxon>
        <taxon>Autobranchia</taxon>
        <taxon>Pteriomorphia</taxon>
        <taxon>Ostreida</taxon>
        <taxon>Ostreoidea</taxon>
        <taxon>Ostreidae</taxon>
        <taxon>Magallana</taxon>
    </lineage>
</organism>
<keyword evidence="3" id="KW-1185">Reference proteome</keyword>
<feature type="region of interest" description="Disordered" evidence="1">
    <location>
        <begin position="370"/>
        <end position="392"/>
    </location>
</feature>
<feature type="region of interest" description="Disordered" evidence="1">
    <location>
        <begin position="218"/>
        <end position="312"/>
    </location>
</feature>
<feature type="compositionally biased region" description="Low complexity" evidence="1">
    <location>
        <begin position="99"/>
        <end position="113"/>
    </location>
</feature>
<feature type="compositionally biased region" description="Polar residues" evidence="1">
    <location>
        <begin position="273"/>
        <end position="293"/>
    </location>
</feature>
<protein>
    <submittedName>
        <fullName evidence="2">Uncharacterized protein</fullName>
    </submittedName>
</protein>
<feature type="region of interest" description="Disordered" evidence="1">
    <location>
        <begin position="90"/>
        <end position="155"/>
    </location>
</feature>
<evidence type="ECO:0000256" key="1">
    <source>
        <dbReference type="SAM" id="MobiDB-lite"/>
    </source>
</evidence>
<dbReference type="AlphaFoldDB" id="A0A8W8NEH3"/>